<evidence type="ECO:0000313" key="1">
    <source>
        <dbReference type="EMBL" id="XBV25269.1"/>
    </source>
</evidence>
<dbReference type="Pfam" id="PF04978">
    <property type="entry name" value="MST"/>
    <property type="match status" value="1"/>
</dbReference>
<reference evidence="1" key="1">
    <citation type="submission" date="2024-06" db="EMBL/GenBank/DDBJ databases">
        <title>Kribbella sp. strain HUAS MG21 genome sequences.</title>
        <authorList>
            <person name="Mo P."/>
        </authorList>
    </citation>
    <scope>NUCLEOTIDE SEQUENCE</scope>
    <source>
        <strain evidence="1">HUAS MG21</strain>
    </source>
</reference>
<dbReference type="AlphaFoldDB" id="A0AAU7TF46"/>
<name>A0AAU7TF46_9ACTN</name>
<dbReference type="InterPro" id="IPR034660">
    <property type="entry name" value="DinB/YfiT-like"/>
</dbReference>
<dbReference type="SUPFAM" id="SSF109854">
    <property type="entry name" value="DinB/YfiT-like putative metalloenzymes"/>
    <property type="match status" value="1"/>
</dbReference>
<accession>A0AAU7TF46</accession>
<proteinExistence type="predicted"/>
<dbReference type="Gene3D" id="1.20.120.450">
    <property type="entry name" value="dinb family like domain"/>
    <property type="match status" value="1"/>
</dbReference>
<dbReference type="EMBL" id="CP158165">
    <property type="protein sequence ID" value="XBV25269.1"/>
    <property type="molecule type" value="Genomic_DNA"/>
</dbReference>
<organism evidence="1">
    <name type="scientific">Kribbella sp. HUAS MG21</name>
    <dbReference type="NCBI Taxonomy" id="3160966"/>
    <lineage>
        <taxon>Bacteria</taxon>
        <taxon>Bacillati</taxon>
        <taxon>Actinomycetota</taxon>
        <taxon>Actinomycetes</taxon>
        <taxon>Propionibacteriales</taxon>
        <taxon>Kribbellaceae</taxon>
        <taxon>Kribbella</taxon>
    </lineage>
</organism>
<gene>
    <name evidence="1" type="ORF">ABN611_02370</name>
</gene>
<dbReference type="RefSeq" id="WP_350278083.1">
    <property type="nucleotide sequence ID" value="NZ_CP158165.1"/>
</dbReference>
<protein>
    <submittedName>
        <fullName evidence="1">DUF664 domain-containing protein</fullName>
    </submittedName>
</protein>
<dbReference type="InterPro" id="IPR007061">
    <property type="entry name" value="MST-like"/>
</dbReference>
<sequence>MSLRWIYLHMIEETAQHRGHLDLLLDAVRQARSGRSPAQVTPGETGPHS</sequence>